<dbReference type="CDD" id="cd17321">
    <property type="entry name" value="MFS_MMR_MDR_like"/>
    <property type="match status" value="1"/>
</dbReference>
<name>A0ABZ2PL55_9NOCA</name>
<accession>A0ABZ2PL55</accession>
<feature type="transmembrane region" description="Helical" evidence="6">
    <location>
        <begin position="119"/>
        <end position="138"/>
    </location>
</feature>
<dbReference type="InterPro" id="IPR011701">
    <property type="entry name" value="MFS"/>
</dbReference>
<evidence type="ECO:0000313" key="9">
    <source>
        <dbReference type="Proteomes" id="UP001432000"/>
    </source>
</evidence>
<evidence type="ECO:0000256" key="1">
    <source>
        <dbReference type="ARBA" id="ARBA00004651"/>
    </source>
</evidence>
<organism evidence="8 9">
    <name type="scientific">Rhodococcus sovatensis</name>
    <dbReference type="NCBI Taxonomy" id="1805840"/>
    <lineage>
        <taxon>Bacteria</taxon>
        <taxon>Bacillati</taxon>
        <taxon>Actinomycetota</taxon>
        <taxon>Actinomycetes</taxon>
        <taxon>Mycobacteriales</taxon>
        <taxon>Nocardiaceae</taxon>
        <taxon>Rhodococcus</taxon>
    </lineage>
</organism>
<gene>
    <name evidence="8" type="ORF">WDS16_05040</name>
</gene>
<evidence type="ECO:0000256" key="4">
    <source>
        <dbReference type="ARBA" id="ARBA00022989"/>
    </source>
</evidence>
<evidence type="ECO:0000256" key="6">
    <source>
        <dbReference type="SAM" id="Phobius"/>
    </source>
</evidence>
<dbReference type="Proteomes" id="UP001432000">
    <property type="component" value="Chromosome"/>
</dbReference>
<proteinExistence type="predicted"/>
<feature type="transmembrane region" description="Helical" evidence="6">
    <location>
        <begin position="343"/>
        <end position="362"/>
    </location>
</feature>
<keyword evidence="2" id="KW-0813">Transport</keyword>
<dbReference type="PANTHER" id="PTHR42718:SF9">
    <property type="entry name" value="MAJOR FACILITATOR SUPERFAMILY MULTIDRUG TRANSPORTER MFSC"/>
    <property type="match status" value="1"/>
</dbReference>
<feature type="transmembrane region" description="Helical" evidence="6">
    <location>
        <begin position="318"/>
        <end position="336"/>
    </location>
</feature>
<comment type="subcellular location">
    <subcellularLocation>
        <location evidence="1">Cell membrane</location>
        <topology evidence="1">Multi-pass membrane protein</topology>
    </subcellularLocation>
</comment>
<sequence>MTSDSDISRTDTSTNQHDLRRRTLLWGICAVTFIVYLDTSIAPVAIPTIADSLGGGDTAAQWMLDAYTLAFACLLLSGGLLGDRFGTRRMLLGGTGAFGLASIVCALAPTMNVLITGRALQGVCAAVIVPLSVAALTTHFPDPMARAKAIGLWGGTAGVALALGPLVGGVLVSSAGWQSLFWINIPIAVFALAALRISLHHKASSRSGGIDVVGQALFVAAGVGATLALVEGPHRGWAHPFVLVTFAVAALSVVLFVVWERHAERPMLPPGLLRIPEVFAACAVNFLGLFGLYGVLFILTLYLQGERGLSPIATGLEFLPLFGAMGAGSLTASYIVRRLGTRPTMLLGLGSICVGMLGLMSIPAGAPFAVYGVALTLLGIGIPLSGGVVAIAAMMNAVPAESVGAASGAMNTFRQFGAVFGVAAAAIASPRVGSEVTSMSTTFMIGAGGALAGAILTAVVLRPSGPRR</sequence>
<dbReference type="PRINTS" id="PR01036">
    <property type="entry name" value="TCRTETB"/>
</dbReference>
<dbReference type="PANTHER" id="PTHR42718">
    <property type="entry name" value="MAJOR FACILITATOR SUPERFAMILY MULTIDRUG TRANSPORTER MFSC"/>
    <property type="match status" value="1"/>
</dbReference>
<keyword evidence="3 6" id="KW-0812">Transmembrane</keyword>
<feature type="transmembrane region" description="Helical" evidence="6">
    <location>
        <begin position="416"/>
        <end position="433"/>
    </location>
</feature>
<evidence type="ECO:0000259" key="7">
    <source>
        <dbReference type="PROSITE" id="PS50850"/>
    </source>
</evidence>
<evidence type="ECO:0000256" key="2">
    <source>
        <dbReference type="ARBA" id="ARBA00022448"/>
    </source>
</evidence>
<dbReference type="Gene3D" id="1.20.1250.20">
    <property type="entry name" value="MFS general substrate transporter like domains"/>
    <property type="match status" value="1"/>
</dbReference>
<dbReference type="Gene3D" id="1.20.1720.10">
    <property type="entry name" value="Multidrug resistance protein D"/>
    <property type="match status" value="1"/>
</dbReference>
<feature type="transmembrane region" description="Helical" evidence="6">
    <location>
        <begin position="150"/>
        <end position="173"/>
    </location>
</feature>
<dbReference type="EMBL" id="CP147846">
    <property type="protein sequence ID" value="WXG69915.1"/>
    <property type="molecule type" value="Genomic_DNA"/>
</dbReference>
<dbReference type="InterPro" id="IPR036259">
    <property type="entry name" value="MFS_trans_sf"/>
</dbReference>
<dbReference type="SUPFAM" id="SSF103473">
    <property type="entry name" value="MFS general substrate transporter"/>
    <property type="match status" value="1"/>
</dbReference>
<evidence type="ECO:0000313" key="8">
    <source>
        <dbReference type="EMBL" id="WXG69915.1"/>
    </source>
</evidence>
<feature type="transmembrane region" description="Helical" evidence="6">
    <location>
        <begin position="66"/>
        <end position="83"/>
    </location>
</feature>
<keyword evidence="9" id="KW-1185">Reference proteome</keyword>
<evidence type="ECO:0000256" key="3">
    <source>
        <dbReference type="ARBA" id="ARBA00022692"/>
    </source>
</evidence>
<dbReference type="Pfam" id="PF07690">
    <property type="entry name" value="MFS_1"/>
    <property type="match status" value="1"/>
</dbReference>
<evidence type="ECO:0000256" key="5">
    <source>
        <dbReference type="ARBA" id="ARBA00023136"/>
    </source>
</evidence>
<keyword evidence="5 6" id="KW-0472">Membrane</keyword>
<protein>
    <submittedName>
        <fullName evidence="8">MFS transporter</fullName>
    </submittedName>
</protein>
<feature type="transmembrane region" description="Helical" evidence="6">
    <location>
        <begin position="368"/>
        <end position="395"/>
    </location>
</feature>
<feature type="transmembrane region" description="Helical" evidence="6">
    <location>
        <begin position="209"/>
        <end position="230"/>
    </location>
</feature>
<feature type="transmembrane region" description="Helical" evidence="6">
    <location>
        <begin position="179"/>
        <end position="197"/>
    </location>
</feature>
<dbReference type="RefSeq" id="WP_338890989.1">
    <property type="nucleotide sequence ID" value="NZ_CP147846.1"/>
</dbReference>
<feature type="transmembrane region" description="Helical" evidence="6">
    <location>
        <begin position="24"/>
        <end position="46"/>
    </location>
</feature>
<reference evidence="8 9" key="1">
    <citation type="submission" date="2024-03" db="EMBL/GenBank/DDBJ databases">
        <title>Natural products discovery in diverse microorganisms through a two-stage MS feature dereplication strategy.</title>
        <authorList>
            <person name="Zhang R."/>
        </authorList>
    </citation>
    <scope>NUCLEOTIDE SEQUENCE [LARGE SCALE GENOMIC DNA]</scope>
    <source>
        <strain evidence="8 9">18930</strain>
    </source>
</reference>
<feature type="transmembrane region" description="Helical" evidence="6">
    <location>
        <begin position="439"/>
        <end position="461"/>
    </location>
</feature>
<dbReference type="PROSITE" id="PS50850">
    <property type="entry name" value="MFS"/>
    <property type="match status" value="1"/>
</dbReference>
<keyword evidence="4 6" id="KW-1133">Transmembrane helix</keyword>
<dbReference type="InterPro" id="IPR020846">
    <property type="entry name" value="MFS_dom"/>
</dbReference>
<feature type="domain" description="Major facilitator superfamily (MFS) profile" evidence="7">
    <location>
        <begin position="24"/>
        <end position="465"/>
    </location>
</feature>
<feature type="transmembrane region" description="Helical" evidence="6">
    <location>
        <begin position="278"/>
        <end position="303"/>
    </location>
</feature>
<feature type="transmembrane region" description="Helical" evidence="6">
    <location>
        <begin position="236"/>
        <end position="258"/>
    </location>
</feature>
<feature type="transmembrane region" description="Helical" evidence="6">
    <location>
        <begin position="90"/>
        <end position="113"/>
    </location>
</feature>